<evidence type="ECO:0000313" key="2">
    <source>
        <dbReference type="Proteomes" id="UP001218188"/>
    </source>
</evidence>
<dbReference type="Proteomes" id="UP001218188">
    <property type="component" value="Unassembled WGS sequence"/>
</dbReference>
<dbReference type="EMBL" id="JARJCM010000153">
    <property type="protein sequence ID" value="KAJ7025454.1"/>
    <property type="molecule type" value="Genomic_DNA"/>
</dbReference>
<dbReference type="AlphaFoldDB" id="A0AAD6SD81"/>
<feature type="non-terminal residue" evidence="1">
    <location>
        <position position="78"/>
    </location>
</feature>
<accession>A0AAD6SD81</accession>
<name>A0AAD6SD81_9AGAR</name>
<reference evidence="1" key="1">
    <citation type="submission" date="2023-03" db="EMBL/GenBank/DDBJ databases">
        <title>Massive genome expansion in bonnet fungi (Mycena s.s.) driven by repeated elements and novel gene families across ecological guilds.</title>
        <authorList>
            <consortium name="Lawrence Berkeley National Laboratory"/>
            <person name="Harder C.B."/>
            <person name="Miyauchi S."/>
            <person name="Viragh M."/>
            <person name="Kuo A."/>
            <person name="Thoen E."/>
            <person name="Andreopoulos B."/>
            <person name="Lu D."/>
            <person name="Skrede I."/>
            <person name="Drula E."/>
            <person name="Henrissat B."/>
            <person name="Morin E."/>
            <person name="Kohler A."/>
            <person name="Barry K."/>
            <person name="LaButti K."/>
            <person name="Morin E."/>
            <person name="Salamov A."/>
            <person name="Lipzen A."/>
            <person name="Mereny Z."/>
            <person name="Hegedus B."/>
            <person name="Baldrian P."/>
            <person name="Stursova M."/>
            <person name="Weitz H."/>
            <person name="Taylor A."/>
            <person name="Grigoriev I.V."/>
            <person name="Nagy L.G."/>
            <person name="Martin F."/>
            <person name="Kauserud H."/>
        </authorList>
    </citation>
    <scope>NUCLEOTIDE SEQUENCE</scope>
    <source>
        <strain evidence="1">CBHHK200</strain>
    </source>
</reference>
<organism evidence="1 2">
    <name type="scientific">Mycena alexandri</name>
    <dbReference type="NCBI Taxonomy" id="1745969"/>
    <lineage>
        <taxon>Eukaryota</taxon>
        <taxon>Fungi</taxon>
        <taxon>Dikarya</taxon>
        <taxon>Basidiomycota</taxon>
        <taxon>Agaricomycotina</taxon>
        <taxon>Agaricomycetes</taxon>
        <taxon>Agaricomycetidae</taxon>
        <taxon>Agaricales</taxon>
        <taxon>Marasmiineae</taxon>
        <taxon>Mycenaceae</taxon>
        <taxon>Mycena</taxon>
    </lineage>
</organism>
<comment type="caution">
    <text evidence="1">The sequence shown here is derived from an EMBL/GenBank/DDBJ whole genome shotgun (WGS) entry which is preliminary data.</text>
</comment>
<evidence type="ECO:0000313" key="1">
    <source>
        <dbReference type="EMBL" id="KAJ7025454.1"/>
    </source>
</evidence>
<keyword evidence="2" id="KW-1185">Reference proteome</keyword>
<sequence length="78" mass="8676">LPPVATLPQALFSIRFFGSPNGLCSSITESKHIKAVKEPWRRSSRFNALSQMLRTLVRLDKLAAVLTLRGMMMGTMLS</sequence>
<gene>
    <name evidence="1" type="ORF">C8F04DRAFT_890066</name>
</gene>
<protein>
    <submittedName>
        <fullName evidence="1">Uncharacterized protein</fullName>
    </submittedName>
</protein>
<proteinExistence type="predicted"/>
<feature type="non-terminal residue" evidence="1">
    <location>
        <position position="1"/>
    </location>
</feature>